<accession>A0A327PKE8</accession>
<dbReference type="InterPro" id="IPR000601">
    <property type="entry name" value="PKD_dom"/>
</dbReference>
<organism evidence="3 4">
    <name type="scientific">Algoriphagus yeomjeoni</name>
    <dbReference type="NCBI Taxonomy" id="291403"/>
    <lineage>
        <taxon>Bacteria</taxon>
        <taxon>Pseudomonadati</taxon>
        <taxon>Bacteroidota</taxon>
        <taxon>Cytophagia</taxon>
        <taxon>Cytophagales</taxon>
        <taxon>Cyclobacteriaceae</taxon>
        <taxon>Algoriphagus</taxon>
    </lineage>
</organism>
<dbReference type="InterPro" id="IPR013783">
    <property type="entry name" value="Ig-like_fold"/>
</dbReference>
<dbReference type="PROSITE" id="PS50093">
    <property type="entry name" value="PKD"/>
    <property type="match status" value="1"/>
</dbReference>
<dbReference type="InterPro" id="IPR025667">
    <property type="entry name" value="SprB_repeat"/>
</dbReference>
<feature type="signal peptide" evidence="1">
    <location>
        <begin position="1"/>
        <end position="23"/>
    </location>
</feature>
<dbReference type="AlphaFoldDB" id="A0A327PKE8"/>
<gene>
    <name evidence="3" type="ORF">LV83_01833</name>
</gene>
<dbReference type="Pfam" id="PF18911">
    <property type="entry name" value="PKD_4"/>
    <property type="match status" value="1"/>
</dbReference>
<evidence type="ECO:0000259" key="2">
    <source>
        <dbReference type="PROSITE" id="PS50093"/>
    </source>
</evidence>
<dbReference type="InterPro" id="IPR035234">
    <property type="entry name" value="IgGFc-bd_N"/>
</dbReference>
<dbReference type="CDD" id="cd00146">
    <property type="entry name" value="PKD"/>
    <property type="match status" value="1"/>
</dbReference>
<dbReference type="EMBL" id="QLLK01000004">
    <property type="protein sequence ID" value="RAI91642.1"/>
    <property type="molecule type" value="Genomic_DNA"/>
</dbReference>
<evidence type="ECO:0000256" key="1">
    <source>
        <dbReference type="SAM" id="SignalP"/>
    </source>
</evidence>
<evidence type="ECO:0000313" key="3">
    <source>
        <dbReference type="EMBL" id="RAI91642.1"/>
    </source>
</evidence>
<feature type="domain" description="PKD" evidence="2">
    <location>
        <begin position="485"/>
        <end position="518"/>
    </location>
</feature>
<dbReference type="SUPFAM" id="SSF49299">
    <property type="entry name" value="PKD domain"/>
    <property type="match status" value="1"/>
</dbReference>
<proteinExistence type="predicted"/>
<dbReference type="Pfam" id="PF13573">
    <property type="entry name" value="SprB"/>
    <property type="match status" value="2"/>
</dbReference>
<dbReference type="RefSeq" id="WP_111611278.1">
    <property type="nucleotide sequence ID" value="NZ_QLLK01000004.1"/>
</dbReference>
<dbReference type="OrthoDB" id="7794186at2"/>
<feature type="chain" id="PRO_5016464340" evidence="1">
    <location>
        <begin position="24"/>
        <end position="1034"/>
    </location>
</feature>
<dbReference type="Gene3D" id="2.60.40.10">
    <property type="entry name" value="Immunoglobulins"/>
    <property type="match status" value="1"/>
</dbReference>
<sequence length="1034" mass="112699">MERLYRVLYFVFCLQFFAFFSHAQISTVGKEFWVGYMENNRILPGATDRAMLEITAVEAADFTIEYLGNTSSQSLNEGERFTLIVDSQDIDVFHRGSGIVESKGIFISSTGDLSVYAFNERVRSADGTVVLPVSALGKDYLITSHFERLTYPVEYDGNIDNESLMLVIATEDDTEIEITRSNSSVPFTQRLNRGQSYQIKERFDLTGTRVRVIGDDANSCKKIAVFGGNKWTSVGNCGAANDNLFQQAYPISTWGQSYIHVALEGRSSGELVKVLAAEDNTEVFVNGNSRGIIGATQFLTLDFAPDETVSIETSKPSSVTVLAKSQECNQVTQPLFDQGDPFMISYSPNEQLLKSVKFSALSLQSIQDHYVNIVVPAGAQNQTILDGSNIGASFSVVPGNASFYYARIRIFQGVHQLTNPEGFIAYVYGFGFLESYGYAVGAALDNLNFEIQADYEFEVQGERIACLDQEGTWSIEPENEAFTYFTWDFGDGSALQEGQEVPHIFTKAGVYEVTVTASISPNTCDQQEEETFEVEVLESQAELLGANSVCPDVEELIYKLSSQENIGSVTFEVIGGTVVQNYGDSVLVNWGPSNPNASITANPISTNGCVLEALTLDVVINIELDAEEPIGNLDVCFDPLATHFYSAPNSSSSRGYEWVVTGGEIVSGVNESTVEISWNVPGIIGTVSYLTYSLVDQSCEGTSDPVEVNVEEEFLLTVASIEDVKCFSEFNGQIVLDITGGVAPFNFTWSHDPTLNASTAEGLSAGNYSVTVTDQLGCERKLENLEIKEPPVLELVSFDVAGVSCYGKRDGVLNLSVRGGTAPYTIDLEYGVEFTGSLNLADVAQGIYELTVTDQNGCSVPLNFEISSPRALDVDVRLTKPACPGGSNGELFAFPAGGNAPYVYFWDEQNQSGNSITGLGKGAYPISVTDASGCVSLGTGIVTEKAPEVRMPTGYNPSRDGGLFEGVSNCEIDFDIWVFNRWGQLIYQGKEGWNGLVNGENATLGTYTFLMQYSFPLDGEMKRVEKRGTFLLIK</sequence>
<dbReference type="Pfam" id="PF17517">
    <property type="entry name" value="IgGFc_binding"/>
    <property type="match status" value="1"/>
</dbReference>
<dbReference type="Proteomes" id="UP000249610">
    <property type="component" value="Unassembled WGS sequence"/>
</dbReference>
<reference evidence="3 4" key="1">
    <citation type="submission" date="2018-06" db="EMBL/GenBank/DDBJ databases">
        <title>Genomic Encyclopedia of Archaeal and Bacterial Type Strains, Phase II (KMG-II): from individual species to whole genera.</title>
        <authorList>
            <person name="Goeker M."/>
        </authorList>
    </citation>
    <scope>NUCLEOTIDE SEQUENCE [LARGE SCALE GENOMIC DNA]</scope>
    <source>
        <strain evidence="3 4">DSM 23446</strain>
    </source>
</reference>
<dbReference type="InterPro" id="IPR035986">
    <property type="entry name" value="PKD_dom_sf"/>
</dbReference>
<keyword evidence="1" id="KW-0732">Signal</keyword>
<dbReference type="PANTHER" id="PTHR46534">
    <property type="entry name" value="IGGFC_BINDING DOMAIN-CONTAINING PROTEIN"/>
    <property type="match status" value="1"/>
</dbReference>
<keyword evidence="4" id="KW-1185">Reference proteome</keyword>
<comment type="caution">
    <text evidence="3">The sequence shown here is derived from an EMBL/GenBank/DDBJ whole genome shotgun (WGS) entry which is preliminary data.</text>
</comment>
<protein>
    <submittedName>
        <fullName evidence="3">SprB-like repeat protein</fullName>
    </submittedName>
</protein>
<dbReference type="PANTHER" id="PTHR46534:SF1">
    <property type="entry name" value="IGGFC-BINDING PROTEIN N-TERMINAL DOMAIN-CONTAINING PROTEIN"/>
    <property type="match status" value="1"/>
</dbReference>
<evidence type="ECO:0000313" key="4">
    <source>
        <dbReference type="Proteomes" id="UP000249610"/>
    </source>
</evidence>
<name>A0A327PKE8_9BACT</name>